<comment type="caution">
    <text evidence="7">The sequence shown here is derived from an EMBL/GenBank/DDBJ whole genome shotgun (WGS) entry which is preliminary data.</text>
</comment>
<dbReference type="Proteomes" id="UP000244092">
    <property type="component" value="Unassembled WGS sequence"/>
</dbReference>
<dbReference type="GO" id="GO:0005886">
    <property type="term" value="C:plasma membrane"/>
    <property type="evidence" value="ECO:0007669"/>
    <property type="project" value="UniProtKB-SubCell"/>
</dbReference>
<feature type="transmembrane region" description="Helical" evidence="6">
    <location>
        <begin position="78"/>
        <end position="105"/>
    </location>
</feature>
<dbReference type="InterPro" id="IPR002797">
    <property type="entry name" value="Polysacc_synth"/>
</dbReference>
<feature type="transmembrane region" description="Helical" evidence="6">
    <location>
        <begin position="150"/>
        <end position="167"/>
    </location>
</feature>
<dbReference type="EMBL" id="QBKU01000009">
    <property type="protein sequence ID" value="PTX73071.1"/>
    <property type="molecule type" value="Genomic_DNA"/>
</dbReference>
<dbReference type="RefSeq" id="WP_081785620.1">
    <property type="nucleotide sequence ID" value="NZ_QBKU01000009.1"/>
</dbReference>
<feature type="transmembrane region" description="Helical" evidence="6">
    <location>
        <begin position="7"/>
        <end position="27"/>
    </location>
</feature>
<comment type="subcellular location">
    <subcellularLocation>
        <location evidence="1">Cell membrane</location>
        <topology evidence="1">Multi-pass membrane protein</topology>
    </subcellularLocation>
</comment>
<feature type="transmembrane region" description="Helical" evidence="6">
    <location>
        <begin position="218"/>
        <end position="237"/>
    </location>
</feature>
<gene>
    <name evidence="7" type="ORF">C8N31_109158</name>
</gene>
<evidence type="ECO:0000256" key="2">
    <source>
        <dbReference type="ARBA" id="ARBA00022475"/>
    </source>
</evidence>
<keyword evidence="2" id="KW-1003">Cell membrane</keyword>
<feature type="transmembrane region" description="Helical" evidence="6">
    <location>
        <begin position="257"/>
        <end position="284"/>
    </location>
</feature>
<dbReference type="PANTHER" id="PTHR30250">
    <property type="entry name" value="PST FAMILY PREDICTED COLANIC ACID TRANSPORTER"/>
    <property type="match status" value="1"/>
</dbReference>
<feature type="transmembrane region" description="Helical" evidence="6">
    <location>
        <begin position="368"/>
        <end position="389"/>
    </location>
</feature>
<dbReference type="Pfam" id="PF01943">
    <property type="entry name" value="Polysacc_synt"/>
    <property type="match status" value="1"/>
</dbReference>
<feature type="transmembrane region" description="Helical" evidence="6">
    <location>
        <begin position="395"/>
        <end position="415"/>
    </location>
</feature>
<evidence type="ECO:0000256" key="5">
    <source>
        <dbReference type="ARBA" id="ARBA00023136"/>
    </source>
</evidence>
<evidence type="ECO:0000313" key="7">
    <source>
        <dbReference type="EMBL" id="PTX73071.1"/>
    </source>
</evidence>
<feature type="transmembrane region" description="Helical" evidence="6">
    <location>
        <begin position="335"/>
        <end position="361"/>
    </location>
</feature>
<dbReference type="AlphaFoldDB" id="A0A2T6CC53"/>
<evidence type="ECO:0000256" key="6">
    <source>
        <dbReference type="SAM" id="Phobius"/>
    </source>
</evidence>
<evidence type="ECO:0000256" key="4">
    <source>
        <dbReference type="ARBA" id="ARBA00022989"/>
    </source>
</evidence>
<sequence>MEKRQTLATMVIRVCGLIFGAVATAIIARLLQPEKFGEYAFVLAVVTVLSMPLAFGLRQTLVREISYARAHAGTGHSVQIWAWALHRAIWATGVFAVALAVWIAWGINDPALQWHMALGLGIYLLLPAPKLLSGVLHGMGHTVQSQLPEHVLRPLLTITVLAVVWIASEAPSLSVSTALLIFALTLLADAALSLVLLKRGSDFRFWPQGRGQSKTTQSRALTVSSLSFGAIASVQLINNNLDIVMLGILSTDAQVGLYKAATVLSTITVFGLGAVNTVIMPQIAKMHAEGNSTQLQTMITKAARIITAFGIGGALIIWAFGGALLTVIFDDSFGGAYWALVILTLGQLANACFGPVALVLNMTGHQKLTLIGVSTAVLVNATLNLALVPRYGMEGAAIATAVSLVVWNALLAVALKWRTGYSSSIL</sequence>
<evidence type="ECO:0000256" key="1">
    <source>
        <dbReference type="ARBA" id="ARBA00004651"/>
    </source>
</evidence>
<proteinExistence type="predicted"/>
<dbReference type="PANTHER" id="PTHR30250:SF11">
    <property type="entry name" value="O-ANTIGEN TRANSPORTER-RELATED"/>
    <property type="match status" value="1"/>
</dbReference>
<evidence type="ECO:0000313" key="8">
    <source>
        <dbReference type="Proteomes" id="UP000244092"/>
    </source>
</evidence>
<keyword evidence="3 6" id="KW-0812">Transmembrane</keyword>
<name>A0A2T6CC53_9RHOB</name>
<dbReference type="CDD" id="cd13128">
    <property type="entry name" value="MATE_Wzx_like"/>
    <property type="match status" value="1"/>
</dbReference>
<organism evidence="7 8">
    <name type="scientific">Sulfitobacter mediterraneus</name>
    <dbReference type="NCBI Taxonomy" id="83219"/>
    <lineage>
        <taxon>Bacteria</taxon>
        <taxon>Pseudomonadati</taxon>
        <taxon>Pseudomonadota</taxon>
        <taxon>Alphaproteobacteria</taxon>
        <taxon>Rhodobacterales</taxon>
        <taxon>Roseobacteraceae</taxon>
        <taxon>Sulfitobacter</taxon>
    </lineage>
</organism>
<keyword evidence="5 6" id="KW-0472">Membrane</keyword>
<evidence type="ECO:0000256" key="3">
    <source>
        <dbReference type="ARBA" id="ARBA00022692"/>
    </source>
</evidence>
<feature type="transmembrane region" description="Helical" evidence="6">
    <location>
        <begin position="111"/>
        <end position="129"/>
    </location>
</feature>
<feature type="transmembrane region" description="Helical" evidence="6">
    <location>
        <begin position="173"/>
        <end position="197"/>
    </location>
</feature>
<reference evidence="7 8" key="1">
    <citation type="submission" date="2018-04" db="EMBL/GenBank/DDBJ databases">
        <title>Genomic Encyclopedia of Archaeal and Bacterial Type Strains, Phase II (KMG-II): from individual species to whole genera.</title>
        <authorList>
            <person name="Goeker M."/>
        </authorList>
    </citation>
    <scope>NUCLEOTIDE SEQUENCE [LARGE SCALE GENOMIC DNA]</scope>
    <source>
        <strain evidence="7 8">DSM 12244</strain>
    </source>
</reference>
<keyword evidence="4 6" id="KW-1133">Transmembrane helix</keyword>
<dbReference type="OrthoDB" id="5785171at2"/>
<accession>A0A2T6CC53</accession>
<dbReference type="InterPro" id="IPR050833">
    <property type="entry name" value="Poly_Biosynth_Transport"/>
</dbReference>
<feature type="transmembrane region" description="Helical" evidence="6">
    <location>
        <begin position="305"/>
        <end position="329"/>
    </location>
</feature>
<feature type="transmembrane region" description="Helical" evidence="6">
    <location>
        <begin position="39"/>
        <end position="57"/>
    </location>
</feature>
<protein>
    <submittedName>
        <fullName evidence="7">O-antigen/teichoic acid export membrane protein</fullName>
    </submittedName>
</protein>